<keyword evidence="4" id="KW-1185">Reference proteome</keyword>
<sequence>MSSPSLVTLANLISLTQGSLARRPPTLSPSSSLSQSSSPLTQPSSLSLNLSKLLSVTLAIPKSFQPQTPSLRFVFSFNFLGIPSHNFSTWLIHFVV</sequence>
<proteinExistence type="predicted"/>
<evidence type="ECO:0000313" key="3">
    <source>
        <dbReference type="EMBL" id="GAU37414.1"/>
    </source>
</evidence>
<evidence type="ECO:0000256" key="1">
    <source>
        <dbReference type="SAM" id="MobiDB-lite"/>
    </source>
</evidence>
<dbReference type="EMBL" id="DF973670">
    <property type="protein sequence ID" value="GAU37414.1"/>
    <property type="molecule type" value="Genomic_DNA"/>
</dbReference>
<feature type="region of interest" description="Disordered" evidence="1">
    <location>
        <begin position="20"/>
        <end position="45"/>
    </location>
</feature>
<gene>
    <name evidence="3" type="ORF">TSUD_361190</name>
</gene>
<dbReference type="AlphaFoldDB" id="A0A2Z6MY64"/>
<feature type="signal peptide" evidence="2">
    <location>
        <begin position="1"/>
        <end position="21"/>
    </location>
</feature>
<accession>A0A2Z6MY64</accession>
<keyword evidence="2" id="KW-0732">Signal</keyword>
<protein>
    <recommendedName>
        <fullName evidence="5">REJ domain-containing protein</fullName>
    </recommendedName>
</protein>
<evidence type="ECO:0000313" key="4">
    <source>
        <dbReference type="Proteomes" id="UP000242715"/>
    </source>
</evidence>
<evidence type="ECO:0000256" key="2">
    <source>
        <dbReference type="SAM" id="SignalP"/>
    </source>
</evidence>
<evidence type="ECO:0008006" key="5">
    <source>
        <dbReference type="Google" id="ProtNLM"/>
    </source>
</evidence>
<organism evidence="3 4">
    <name type="scientific">Trifolium subterraneum</name>
    <name type="common">Subterranean clover</name>
    <dbReference type="NCBI Taxonomy" id="3900"/>
    <lineage>
        <taxon>Eukaryota</taxon>
        <taxon>Viridiplantae</taxon>
        <taxon>Streptophyta</taxon>
        <taxon>Embryophyta</taxon>
        <taxon>Tracheophyta</taxon>
        <taxon>Spermatophyta</taxon>
        <taxon>Magnoliopsida</taxon>
        <taxon>eudicotyledons</taxon>
        <taxon>Gunneridae</taxon>
        <taxon>Pentapetalae</taxon>
        <taxon>rosids</taxon>
        <taxon>fabids</taxon>
        <taxon>Fabales</taxon>
        <taxon>Fabaceae</taxon>
        <taxon>Papilionoideae</taxon>
        <taxon>50 kb inversion clade</taxon>
        <taxon>NPAAA clade</taxon>
        <taxon>Hologalegina</taxon>
        <taxon>IRL clade</taxon>
        <taxon>Trifolieae</taxon>
        <taxon>Trifolium</taxon>
    </lineage>
</organism>
<reference evidence="4" key="1">
    <citation type="journal article" date="2017" name="Front. Plant Sci.">
        <title>Climate Clever Clovers: New Paradigm to Reduce the Environmental Footprint of Ruminants by Breeding Low Methanogenic Forages Utilizing Haplotype Variation.</title>
        <authorList>
            <person name="Kaur P."/>
            <person name="Appels R."/>
            <person name="Bayer P.E."/>
            <person name="Keeble-Gagnere G."/>
            <person name="Wang J."/>
            <person name="Hirakawa H."/>
            <person name="Shirasawa K."/>
            <person name="Vercoe P."/>
            <person name="Stefanova K."/>
            <person name="Durmic Z."/>
            <person name="Nichols P."/>
            <person name="Revell C."/>
            <person name="Isobe S.N."/>
            <person name="Edwards D."/>
            <person name="Erskine W."/>
        </authorList>
    </citation>
    <scope>NUCLEOTIDE SEQUENCE [LARGE SCALE GENOMIC DNA]</scope>
    <source>
        <strain evidence="4">cv. Daliak</strain>
    </source>
</reference>
<feature type="chain" id="PRO_5016280730" description="REJ domain-containing protein" evidence="2">
    <location>
        <begin position="22"/>
        <end position="96"/>
    </location>
</feature>
<feature type="compositionally biased region" description="Low complexity" evidence="1">
    <location>
        <begin position="24"/>
        <end position="45"/>
    </location>
</feature>
<name>A0A2Z6MY64_TRISU</name>
<dbReference type="Proteomes" id="UP000242715">
    <property type="component" value="Unassembled WGS sequence"/>
</dbReference>